<feature type="transmembrane region" description="Helical" evidence="13">
    <location>
        <begin position="16"/>
        <end position="33"/>
    </location>
</feature>
<evidence type="ECO:0000256" key="8">
    <source>
        <dbReference type="ARBA" id="ARBA00022777"/>
    </source>
</evidence>
<keyword evidence="8" id="KW-0418">Kinase</keyword>
<gene>
    <name evidence="15" type="ORF">D5400_17410</name>
</gene>
<dbReference type="InterPro" id="IPR011495">
    <property type="entry name" value="Sig_transdc_His_kin_sub2_dim/P"/>
</dbReference>
<dbReference type="GO" id="GO:0004673">
    <property type="term" value="F:protein histidine kinase activity"/>
    <property type="evidence" value="ECO:0007669"/>
    <property type="project" value="UniProtKB-EC"/>
</dbReference>
<keyword evidence="11" id="KW-0902">Two-component regulatory system</keyword>
<dbReference type="InterPro" id="IPR038318">
    <property type="entry name" value="KdpD_sf"/>
</dbReference>
<dbReference type="Gene3D" id="3.30.565.10">
    <property type="entry name" value="Histidine kinase-like ATPase, C-terminal domain"/>
    <property type="match status" value="1"/>
</dbReference>
<comment type="catalytic activity">
    <reaction evidence="1">
        <text>ATP + protein L-histidine = ADP + protein N-phospho-L-histidine.</text>
        <dbReference type="EC" id="2.7.13.3"/>
    </reaction>
</comment>
<protein>
    <recommendedName>
        <fullName evidence="3">histidine kinase</fullName>
        <ecNumber evidence="3">2.7.13.3</ecNumber>
    </recommendedName>
</protein>
<evidence type="ECO:0000256" key="2">
    <source>
        <dbReference type="ARBA" id="ARBA00004141"/>
    </source>
</evidence>
<dbReference type="EMBL" id="CP032509">
    <property type="protein sequence ID" value="AZN72819.1"/>
    <property type="molecule type" value="Genomic_DNA"/>
</dbReference>
<evidence type="ECO:0000313" key="16">
    <source>
        <dbReference type="Proteomes" id="UP000268192"/>
    </source>
</evidence>
<evidence type="ECO:0000256" key="11">
    <source>
        <dbReference type="ARBA" id="ARBA00023012"/>
    </source>
</evidence>
<keyword evidence="6 13" id="KW-0812">Transmembrane</keyword>
<dbReference type="AlphaFoldDB" id="A0A3S9B798"/>
<feature type="transmembrane region" description="Helical" evidence="13">
    <location>
        <begin position="45"/>
        <end position="78"/>
    </location>
</feature>
<dbReference type="Pfam" id="PF07568">
    <property type="entry name" value="HisKA_2"/>
    <property type="match status" value="1"/>
</dbReference>
<keyword evidence="9" id="KW-0067">ATP-binding</keyword>
<dbReference type="SMART" id="SM00387">
    <property type="entry name" value="HATPase_c"/>
    <property type="match status" value="1"/>
</dbReference>
<comment type="subcellular location">
    <subcellularLocation>
        <location evidence="2">Membrane</location>
        <topology evidence="2">Multi-pass membrane protein</topology>
    </subcellularLocation>
</comment>
<organism evidence="15 16">
    <name type="scientific">Georhizobium profundi</name>
    <dbReference type="NCBI Taxonomy" id="2341112"/>
    <lineage>
        <taxon>Bacteria</taxon>
        <taxon>Pseudomonadati</taxon>
        <taxon>Pseudomonadota</taxon>
        <taxon>Alphaproteobacteria</taxon>
        <taxon>Hyphomicrobiales</taxon>
        <taxon>Rhizobiaceae</taxon>
        <taxon>Georhizobium</taxon>
    </lineage>
</organism>
<dbReference type="KEGG" id="abaw:D5400_17410"/>
<feature type="transmembrane region" description="Helical" evidence="13">
    <location>
        <begin position="90"/>
        <end position="110"/>
    </location>
</feature>
<evidence type="ECO:0000256" key="4">
    <source>
        <dbReference type="ARBA" id="ARBA00022553"/>
    </source>
</evidence>
<evidence type="ECO:0000256" key="6">
    <source>
        <dbReference type="ARBA" id="ARBA00022692"/>
    </source>
</evidence>
<dbReference type="Pfam" id="PF13493">
    <property type="entry name" value="DUF4118"/>
    <property type="match status" value="1"/>
</dbReference>
<dbReference type="SUPFAM" id="SSF55874">
    <property type="entry name" value="ATPase domain of HSP90 chaperone/DNA topoisomerase II/histidine kinase"/>
    <property type="match status" value="1"/>
</dbReference>
<keyword evidence="10 13" id="KW-1133">Transmembrane helix</keyword>
<keyword evidence="7" id="KW-0547">Nucleotide-binding</keyword>
<dbReference type="InterPro" id="IPR036890">
    <property type="entry name" value="HATPase_C_sf"/>
</dbReference>
<dbReference type="PANTHER" id="PTHR41523">
    <property type="entry name" value="TWO-COMPONENT SYSTEM SENSOR PROTEIN"/>
    <property type="match status" value="1"/>
</dbReference>
<sequence length="334" mass="36508">MLDRTQTLRASPAKRWLFAIVAFALALAARLWLDARLPPGFPYLTFFPAVILTTFFVGLAPGIAVGIASFFAAWYFFIAPAGSFELNGPAIVALAFFVAIVTVDVLLIHWMHVALDRLKREQMVSHRHAEERDVLFKEMQHRVSNNLAVVSALLNAQKRALPEGEAATALAQAATRVNLVARMQRDLYDPAHQTLDFPAYLKALGPDILEAMDARHVTYHADVAAIDVSSDMAVPLGLIATELISNSIEHAFADKRQGRIDVELSEVDAASGSYLLRVSDDGPGWPEAFKPDTSRNLGMRIVVSLAQQIGGQFSYHNDGGAVSSLAFRIDGRKA</sequence>
<evidence type="ECO:0000313" key="15">
    <source>
        <dbReference type="EMBL" id="AZN72819.1"/>
    </source>
</evidence>
<dbReference type="GO" id="GO:0000160">
    <property type="term" value="P:phosphorelay signal transduction system"/>
    <property type="evidence" value="ECO:0007669"/>
    <property type="project" value="UniProtKB-KW"/>
</dbReference>
<evidence type="ECO:0000256" key="13">
    <source>
        <dbReference type="SAM" id="Phobius"/>
    </source>
</evidence>
<dbReference type="InterPro" id="IPR025201">
    <property type="entry name" value="KdpD_TM"/>
</dbReference>
<proteinExistence type="predicted"/>
<evidence type="ECO:0000256" key="1">
    <source>
        <dbReference type="ARBA" id="ARBA00000085"/>
    </source>
</evidence>
<name>A0A3S9B798_9HYPH</name>
<keyword evidence="16" id="KW-1185">Reference proteome</keyword>
<evidence type="ECO:0000259" key="14">
    <source>
        <dbReference type="SMART" id="SM00387"/>
    </source>
</evidence>
<dbReference type="InterPro" id="IPR003594">
    <property type="entry name" value="HATPase_dom"/>
</dbReference>
<dbReference type="Proteomes" id="UP000268192">
    <property type="component" value="Chromosome"/>
</dbReference>
<evidence type="ECO:0000256" key="3">
    <source>
        <dbReference type="ARBA" id="ARBA00012438"/>
    </source>
</evidence>
<evidence type="ECO:0000256" key="9">
    <source>
        <dbReference type="ARBA" id="ARBA00022840"/>
    </source>
</evidence>
<evidence type="ECO:0000256" key="5">
    <source>
        <dbReference type="ARBA" id="ARBA00022679"/>
    </source>
</evidence>
<evidence type="ECO:0000256" key="7">
    <source>
        <dbReference type="ARBA" id="ARBA00022741"/>
    </source>
</evidence>
<dbReference type="Gene3D" id="1.20.120.620">
    <property type="entry name" value="Backbone structure of the membrane domain of e. Coli histidine kinase receptor kdpd"/>
    <property type="match status" value="1"/>
</dbReference>
<feature type="domain" description="Histidine kinase/HSP90-like ATPase" evidence="14">
    <location>
        <begin position="231"/>
        <end position="333"/>
    </location>
</feature>
<evidence type="ECO:0000256" key="12">
    <source>
        <dbReference type="ARBA" id="ARBA00023136"/>
    </source>
</evidence>
<evidence type="ECO:0000256" key="10">
    <source>
        <dbReference type="ARBA" id="ARBA00022989"/>
    </source>
</evidence>
<dbReference type="Pfam" id="PF02518">
    <property type="entry name" value="HATPase_c"/>
    <property type="match status" value="1"/>
</dbReference>
<accession>A0A3S9B798</accession>
<dbReference type="GO" id="GO:0005524">
    <property type="term" value="F:ATP binding"/>
    <property type="evidence" value="ECO:0007669"/>
    <property type="project" value="UniProtKB-KW"/>
</dbReference>
<dbReference type="EC" id="2.7.13.3" evidence="3"/>
<reference evidence="15 16" key="1">
    <citation type="submission" date="2018-09" db="EMBL/GenBank/DDBJ databases">
        <title>Marinorhizobium profundi gen. nov., sp. nov., isolated from a deep-sea sediment sample from the New Britain Trench and proposal of Marinorhizobiaceae fam. nov. in the order Rhizobiales of the class Alphaproteobacteria.</title>
        <authorList>
            <person name="Cao J."/>
        </authorList>
    </citation>
    <scope>NUCLEOTIDE SEQUENCE [LARGE SCALE GENOMIC DNA]</scope>
    <source>
        <strain evidence="15 16">WS11</strain>
    </source>
</reference>
<keyword evidence="12 13" id="KW-0472">Membrane</keyword>
<keyword evidence="5" id="KW-0808">Transferase</keyword>
<dbReference type="PANTHER" id="PTHR41523:SF8">
    <property type="entry name" value="ETHYLENE RESPONSE SENSOR PROTEIN"/>
    <property type="match status" value="1"/>
</dbReference>
<dbReference type="GO" id="GO:0016020">
    <property type="term" value="C:membrane"/>
    <property type="evidence" value="ECO:0007669"/>
    <property type="project" value="UniProtKB-SubCell"/>
</dbReference>
<keyword evidence="4" id="KW-0597">Phosphoprotein</keyword>